<dbReference type="AlphaFoldDB" id="A0A0D1D8M9"/>
<feature type="compositionally biased region" description="Basic and acidic residues" evidence="1">
    <location>
        <begin position="24"/>
        <end position="39"/>
    </location>
</feature>
<dbReference type="EMBL" id="JYFE01000037">
    <property type="protein sequence ID" value="KIT16268.1"/>
    <property type="molecule type" value="Genomic_DNA"/>
</dbReference>
<organism evidence="2 3">
    <name type="scientific">Jannaschia aquimarina</name>
    <dbReference type="NCBI Taxonomy" id="935700"/>
    <lineage>
        <taxon>Bacteria</taxon>
        <taxon>Pseudomonadati</taxon>
        <taxon>Pseudomonadota</taxon>
        <taxon>Alphaproteobacteria</taxon>
        <taxon>Rhodobacterales</taxon>
        <taxon>Roseobacteraceae</taxon>
        <taxon>Jannaschia</taxon>
    </lineage>
</organism>
<sequence>MATYRQMTNPIQRELEWARQLDQSEKLERERRISEERAPETGARTEALRRINEAQSSNAQRIDLSGLRIDRIPSEIADLKRVLTVDLSGTQVKDLAPIAGMKALRSLNLRDTPVADLTPLADLHDLELLSLDGTSVLDITDIKI</sequence>
<dbReference type="InterPro" id="IPR032675">
    <property type="entry name" value="LRR_dom_sf"/>
</dbReference>
<comment type="caution">
    <text evidence="2">The sequence shown here is derived from an EMBL/GenBank/DDBJ whole genome shotgun (WGS) entry which is preliminary data.</text>
</comment>
<dbReference type="PATRIC" id="fig|935700.4.peg.2088"/>
<name>A0A0D1D8M9_9RHOB</name>
<dbReference type="SUPFAM" id="SSF52058">
    <property type="entry name" value="L domain-like"/>
    <property type="match status" value="1"/>
</dbReference>
<accession>A0A0D1D8M9</accession>
<feature type="region of interest" description="Disordered" evidence="1">
    <location>
        <begin position="24"/>
        <end position="44"/>
    </location>
</feature>
<dbReference type="Gene3D" id="3.80.10.10">
    <property type="entry name" value="Ribonuclease Inhibitor"/>
    <property type="match status" value="1"/>
</dbReference>
<evidence type="ECO:0000256" key="1">
    <source>
        <dbReference type="SAM" id="MobiDB-lite"/>
    </source>
</evidence>
<proteinExistence type="predicted"/>
<dbReference type="Proteomes" id="UP000032232">
    <property type="component" value="Unassembled WGS sequence"/>
</dbReference>
<dbReference type="RefSeq" id="WP_043918835.1">
    <property type="nucleotide sequence ID" value="NZ_JYFE01000037.1"/>
</dbReference>
<evidence type="ECO:0000313" key="3">
    <source>
        <dbReference type="Proteomes" id="UP000032232"/>
    </source>
</evidence>
<protein>
    <submittedName>
        <fullName evidence="2">Leucine Rich repeats (2 copies)</fullName>
    </submittedName>
</protein>
<reference evidence="2 3" key="1">
    <citation type="submission" date="2015-02" db="EMBL/GenBank/DDBJ databases">
        <title>Genome Sequence of Jannaschia aquimarina DSM28248, a member of the Roseobacter clade.</title>
        <authorList>
            <person name="Voget S."/>
            <person name="Daniel R."/>
        </authorList>
    </citation>
    <scope>NUCLEOTIDE SEQUENCE [LARGE SCALE GENOMIC DNA]</scope>
    <source>
        <strain evidence="2 3">GSW-M26</strain>
    </source>
</reference>
<dbReference type="STRING" id="935700.jaqu_20210"/>
<evidence type="ECO:0000313" key="2">
    <source>
        <dbReference type="EMBL" id="KIT16268.1"/>
    </source>
</evidence>
<keyword evidence="3" id="KW-1185">Reference proteome</keyword>
<gene>
    <name evidence="2" type="ORF">jaqu_20210</name>
</gene>